<name>A0AAN9TRK6_9HEMI</name>
<dbReference type="CDD" id="cd00303">
    <property type="entry name" value="retropepsin_like"/>
    <property type="match status" value="1"/>
</dbReference>
<proteinExistence type="predicted"/>
<dbReference type="Proteomes" id="UP001367676">
    <property type="component" value="Unassembled WGS sequence"/>
</dbReference>
<sequence>MTIRSCEVSNACKILIPCKVGDIRADAIADSGAECNVVNSRLCKGLRLFNTHDVLLNADGKPMELKGLVELPISFSAKGYDEPINFPIIAYSVENLKSDLILGFPFLEKYKANADWGTHQFTITHGKNKIQIAFPRCDTTFLSEGSLLVDKEVDNLSLNINALTYRKPPPPKFGPPSKIKIPQNLPKSSDQNDFTQSSNPNDPNYRPPYAINEPIRHFPEIETSDPQNTTPDSNNSPSIENFDKYLRISKEFILEPNTNYLLLELRPKQKFCPTRKFDYKLNLKIVEKGNKIYVHNINDRPKRLRKNQAIGFIYDENEFIQGRLPLVNTYFNNNGIWSSTNEYGEQAENYNERNGHTNHELIRKKYFDYQKQYIKSLEEMNVPKNKIEELSDKHWDKLLDLPENASKHRVFSKNIFNIDDINNSDNLNINFINKLRKDDIEFVSKNSEENLNPEKYERAVSRNLKINLIDIEYKFKPTPVKVFCKGNKEILKKKESSGGTKRRPEKATALSPAEKILDQNKITEKANKINLSINFLDDDIFLNFSSPLKKASSATKGEDHQSTARLKLFQLLNTEGKQDDERIE</sequence>
<reference evidence="2 3" key="1">
    <citation type="submission" date="2024-03" db="EMBL/GenBank/DDBJ databases">
        <title>Adaptation during the transition from Ophiocordyceps entomopathogen to insect associate is accompanied by gene loss and intensified selection.</title>
        <authorList>
            <person name="Ward C.M."/>
            <person name="Onetto C.A."/>
            <person name="Borneman A.R."/>
        </authorList>
    </citation>
    <scope>NUCLEOTIDE SEQUENCE [LARGE SCALE GENOMIC DNA]</scope>
    <source>
        <strain evidence="2">AWRI1</strain>
        <tissue evidence="2">Single Adult Female</tissue>
    </source>
</reference>
<organism evidence="2 3">
    <name type="scientific">Parthenolecanium corni</name>
    <dbReference type="NCBI Taxonomy" id="536013"/>
    <lineage>
        <taxon>Eukaryota</taxon>
        <taxon>Metazoa</taxon>
        <taxon>Ecdysozoa</taxon>
        <taxon>Arthropoda</taxon>
        <taxon>Hexapoda</taxon>
        <taxon>Insecta</taxon>
        <taxon>Pterygota</taxon>
        <taxon>Neoptera</taxon>
        <taxon>Paraneoptera</taxon>
        <taxon>Hemiptera</taxon>
        <taxon>Sternorrhyncha</taxon>
        <taxon>Coccoidea</taxon>
        <taxon>Coccidae</taxon>
        <taxon>Parthenolecanium</taxon>
    </lineage>
</organism>
<dbReference type="EMBL" id="JBBCAQ010000006">
    <property type="protein sequence ID" value="KAK7603592.1"/>
    <property type="molecule type" value="Genomic_DNA"/>
</dbReference>
<protein>
    <submittedName>
        <fullName evidence="2">Uncharacterized protein</fullName>
    </submittedName>
</protein>
<feature type="region of interest" description="Disordered" evidence="1">
    <location>
        <begin position="167"/>
        <end position="211"/>
    </location>
</feature>
<evidence type="ECO:0000256" key="1">
    <source>
        <dbReference type="SAM" id="MobiDB-lite"/>
    </source>
</evidence>
<dbReference type="InterPro" id="IPR021109">
    <property type="entry name" value="Peptidase_aspartic_dom_sf"/>
</dbReference>
<feature type="region of interest" description="Disordered" evidence="1">
    <location>
        <begin position="493"/>
        <end position="512"/>
    </location>
</feature>
<accession>A0AAN9TRK6</accession>
<dbReference type="Gene3D" id="2.40.70.10">
    <property type="entry name" value="Acid Proteases"/>
    <property type="match status" value="1"/>
</dbReference>
<gene>
    <name evidence="2" type="ORF">V9T40_003591</name>
</gene>
<comment type="caution">
    <text evidence="2">The sequence shown here is derived from an EMBL/GenBank/DDBJ whole genome shotgun (WGS) entry which is preliminary data.</text>
</comment>
<evidence type="ECO:0000313" key="2">
    <source>
        <dbReference type="EMBL" id="KAK7603592.1"/>
    </source>
</evidence>
<keyword evidence="3" id="KW-1185">Reference proteome</keyword>
<dbReference type="AlphaFoldDB" id="A0AAN9TRK6"/>
<evidence type="ECO:0000313" key="3">
    <source>
        <dbReference type="Proteomes" id="UP001367676"/>
    </source>
</evidence>
<feature type="compositionally biased region" description="Polar residues" evidence="1">
    <location>
        <begin position="185"/>
        <end position="202"/>
    </location>
</feature>